<comment type="caution">
    <text evidence="2">The sequence shown here is derived from an EMBL/GenBank/DDBJ whole genome shotgun (WGS) entry which is preliminary data.</text>
</comment>
<evidence type="ECO:0000256" key="1">
    <source>
        <dbReference type="SAM" id="MobiDB-lite"/>
    </source>
</evidence>
<reference evidence="2 3" key="1">
    <citation type="journal article" date="2024" name="Commun. Biol.">
        <title>Comparative genomic analysis of thermophilic fungi reveals convergent evolutionary adaptations and gene losses.</title>
        <authorList>
            <person name="Steindorff A.S."/>
            <person name="Aguilar-Pontes M.V."/>
            <person name="Robinson A.J."/>
            <person name="Andreopoulos B."/>
            <person name="LaButti K."/>
            <person name="Kuo A."/>
            <person name="Mondo S."/>
            <person name="Riley R."/>
            <person name="Otillar R."/>
            <person name="Haridas S."/>
            <person name="Lipzen A."/>
            <person name="Grimwood J."/>
            <person name="Schmutz J."/>
            <person name="Clum A."/>
            <person name="Reid I.D."/>
            <person name="Moisan M.C."/>
            <person name="Butler G."/>
            <person name="Nguyen T.T.M."/>
            <person name="Dewar K."/>
            <person name="Conant G."/>
            <person name="Drula E."/>
            <person name="Henrissat B."/>
            <person name="Hansel C."/>
            <person name="Singer S."/>
            <person name="Hutchinson M.I."/>
            <person name="de Vries R.P."/>
            <person name="Natvig D.O."/>
            <person name="Powell A.J."/>
            <person name="Tsang A."/>
            <person name="Grigoriev I.V."/>
        </authorList>
    </citation>
    <scope>NUCLEOTIDE SEQUENCE [LARGE SCALE GENOMIC DNA]</scope>
    <source>
        <strain evidence="2 3">ATCC 24622</strain>
    </source>
</reference>
<proteinExistence type="predicted"/>
<sequence>MPRSSYVSEARNPRWAGKLADPGGSAKTPRRLPPGSVVIVASRCARDELSHSAPPETSYDNADRAPWTRLAGSCGRHLLEHDSYRTWIRDTAALDPSGHPRWGIMNWHLGSAGTCNSVPLPER</sequence>
<name>A0ABR3VJX4_9PEZI</name>
<evidence type="ECO:0000313" key="3">
    <source>
        <dbReference type="Proteomes" id="UP001586593"/>
    </source>
</evidence>
<feature type="region of interest" description="Disordered" evidence="1">
    <location>
        <begin position="1"/>
        <end position="34"/>
    </location>
</feature>
<protein>
    <submittedName>
        <fullName evidence="2">Uncharacterized protein</fullName>
    </submittedName>
</protein>
<dbReference type="Proteomes" id="UP001586593">
    <property type="component" value="Unassembled WGS sequence"/>
</dbReference>
<gene>
    <name evidence="2" type="ORF">VTK73DRAFT_3193</name>
</gene>
<dbReference type="EMBL" id="JAZHXJ010001984">
    <property type="protein sequence ID" value="KAL1842142.1"/>
    <property type="molecule type" value="Genomic_DNA"/>
</dbReference>
<accession>A0ABR3VJX4</accession>
<organism evidence="2 3">
    <name type="scientific">Phialemonium thermophilum</name>
    <dbReference type="NCBI Taxonomy" id="223376"/>
    <lineage>
        <taxon>Eukaryota</taxon>
        <taxon>Fungi</taxon>
        <taxon>Dikarya</taxon>
        <taxon>Ascomycota</taxon>
        <taxon>Pezizomycotina</taxon>
        <taxon>Sordariomycetes</taxon>
        <taxon>Sordariomycetidae</taxon>
        <taxon>Cephalothecales</taxon>
        <taxon>Cephalothecaceae</taxon>
        <taxon>Phialemonium</taxon>
    </lineage>
</organism>
<evidence type="ECO:0000313" key="2">
    <source>
        <dbReference type="EMBL" id="KAL1842142.1"/>
    </source>
</evidence>
<keyword evidence="3" id="KW-1185">Reference proteome</keyword>